<keyword evidence="15" id="KW-1185">Reference proteome</keyword>
<dbReference type="Pfam" id="PF13499">
    <property type="entry name" value="EF-hand_7"/>
    <property type="match status" value="1"/>
</dbReference>
<comment type="function">
    <text evidence="9">Probable molecular chaperone assisting protein biosynthesis and transport in the endoplasmic reticulum. Required for the proper biosynthesis and transport of pulmonary surfactant-associated protein A/SP-A, pulmonary surfactant-associated protein D/SP-D and the lipid transporter ABCA3. By regulating both the proper expression and the degradation through the endoplasmic reticulum-associated protein degradation pathway of these proteins plays a crucial role in pulmonary surfactant homeostasis. Has an anti-fibrotic activity by negatively regulating the secretion of type I and type III collagens. This calcium-binding protein also transiently associates with immature PCSK6 and regulates its secretion.</text>
</comment>
<keyword evidence="3 12" id="KW-0732">Signal</keyword>
<feature type="domain" description="EF-hand" evidence="13">
    <location>
        <begin position="74"/>
        <end position="109"/>
    </location>
</feature>
<dbReference type="Gene3D" id="1.10.238.10">
    <property type="entry name" value="EF-hand"/>
    <property type="match status" value="2"/>
</dbReference>
<comment type="subunit">
    <text evidence="10">Interacts with PCSK6 (immature form including the propeptide); probably involved in the maturation and the secretion of PCSK6.</text>
</comment>
<protein>
    <recommendedName>
        <fullName evidence="11">Reticulocalbin-3</fullName>
    </recommendedName>
</protein>
<evidence type="ECO:0000256" key="10">
    <source>
        <dbReference type="ARBA" id="ARBA00063143"/>
    </source>
</evidence>
<proteinExistence type="predicted"/>
<organism evidence="14 15">
    <name type="scientific">Larinioides sclopetarius</name>
    <dbReference type="NCBI Taxonomy" id="280406"/>
    <lineage>
        <taxon>Eukaryota</taxon>
        <taxon>Metazoa</taxon>
        <taxon>Ecdysozoa</taxon>
        <taxon>Arthropoda</taxon>
        <taxon>Chelicerata</taxon>
        <taxon>Arachnida</taxon>
        <taxon>Araneae</taxon>
        <taxon>Araneomorphae</taxon>
        <taxon>Entelegynae</taxon>
        <taxon>Araneoidea</taxon>
        <taxon>Araneidae</taxon>
        <taxon>Larinioides</taxon>
    </lineage>
</organism>
<evidence type="ECO:0000256" key="5">
    <source>
        <dbReference type="ARBA" id="ARBA00022824"/>
    </source>
</evidence>
<feature type="domain" description="EF-hand" evidence="13">
    <location>
        <begin position="161"/>
        <end position="196"/>
    </location>
</feature>
<evidence type="ECO:0000313" key="14">
    <source>
        <dbReference type="EMBL" id="CAL1293587.1"/>
    </source>
</evidence>
<sequence length="326" mass="38275">MSGFLRCLFLLAVLFASDALVIPKSDGSSKRVHESVLSDEKHYLEEEIHNADYDHEAFLGEKDAKTFSELSPEESKRRLGKIVDKIDSDKDNFVSMQELKDWIQHTQKRYIIDDSERQWKGFNPSNEPELAWQTYKRNSYGYTDGKIISEDADVDTYGYKEMIERDLRRWEKADLDRSGSLTKKEFIDFVHPEESAHMRDIVVIETMEDIDKNKDGKISIEEYIGDMYNDDNDLESEPGWVQSEREQFTQFRDKDKSGFLEFSEVKQWILPDDYDNSEAEAKHLIYESDVDRDNQLSKEEILNKFDLFVGSQATDFGEFLVRHDEF</sequence>
<dbReference type="CDD" id="cd16226">
    <property type="entry name" value="EFh_CREC_Calumenin_like"/>
    <property type="match status" value="1"/>
</dbReference>
<evidence type="ECO:0000256" key="12">
    <source>
        <dbReference type="SAM" id="SignalP"/>
    </source>
</evidence>
<dbReference type="GO" id="GO:0005788">
    <property type="term" value="C:endoplasmic reticulum lumen"/>
    <property type="evidence" value="ECO:0007669"/>
    <property type="project" value="UniProtKB-SubCell"/>
</dbReference>
<evidence type="ECO:0000256" key="2">
    <source>
        <dbReference type="ARBA" id="ARBA00022723"/>
    </source>
</evidence>
<dbReference type="GO" id="GO:0015031">
    <property type="term" value="P:protein transport"/>
    <property type="evidence" value="ECO:0007669"/>
    <property type="project" value="UniProtKB-ARBA"/>
</dbReference>
<evidence type="ECO:0000256" key="6">
    <source>
        <dbReference type="ARBA" id="ARBA00022837"/>
    </source>
</evidence>
<feature type="domain" description="EF-hand" evidence="13">
    <location>
        <begin position="276"/>
        <end position="311"/>
    </location>
</feature>
<accession>A0AAV2BBI8</accession>
<dbReference type="PROSITE" id="PS00018">
    <property type="entry name" value="EF_HAND_1"/>
    <property type="match status" value="5"/>
</dbReference>
<keyword evidence="6" id="KW-0106">Calcium</keyword>
<evidence type="ECO:0000256" key="1">
    <source>
        <dbReference type="ARBA" id="ARBA00004319"/>
    </source>
</evidence>
<keyword evidence="7" id="KW-0325">Glycoprotein</keyword>
<evidence type="ECO:0000256" key="11">
    <source>
        <dbReference type="ARBA" id="ARBA00072696"/>
    </source>
</evidence>
<dbReference type="Pfam" id="PF13202">
    <property type="entry name" value="EF-hand_5"/>
    <property type="match status" value="1"/>
</dbReference>
<name>A0AAV2BBI8_9ARAC</name>
<dbReference type="InterPro" id="IPR011992">
    <property type="entry name" value="EF-hand-dom_pair"/>
</dbReference>
<evidence type="ECO:0000256" key="7">
    <source>
        <dbReference type="ARBA" id="ARBA00023180"/>
    </source>
</evidence>
<dbReference type="Proteomes" id="UP001497382">
    <property type="component" value="Unassembled WGS sequence"/>
</dbReference>
<reference evidence="14 15" key="1">
    <citation type="submission" date="2024-04" db="EMBL/GenBank/DDBJ databases">
        <authorList>
            <person name="Rising A."/>
            <person name="Reimegard J."/>
            <person name="Sonavane S."/>
            <person name="Akerstrom W."/>
            <person name="Nylinder S."/>
            <person name="Hedman E."/>
            <person name="Kallberg Y."/>
        </authorList>
    </citation>
    <scope>NUCLEOTIDE SEQUENCE [LARGE SCALE GENOMIC DNA]</scope>
</reference>
<dbReference type="FunFam" id="1.10.238.10:FF:000104">
    <property type="entry name" value="calumenin isoform X1"/>
    <property type="match status" value="1"/>
</dbReference>
<dbReference type="SMART" id="SM00054">
    <property type="entry name" value="EFh"/>
    <property type="match status" value="4"/>
</dbReference>
<evidence type="ECO:0000256" key="9">
    <source>
        <dbReference type="ARBA" id="ARBA00056975"/>
    </source>
</evidence>
<dbReference type="InterPro" id="IPR002048">
    <property type="entry name" value="EF_hand_dom"/>
</dbReference>
<feature type="signal peptide" evidence="12">
    <location>
        <begin position="1"/>
        <end position="19"/>
    </location>
</feature>
<dbReference type="InterPro" id="IPR018247">
    <property type="entry name" value="EF_Hand_1_Ca_BS"/>
</dbReference>
<gene>
    <name evidence="14" type="ORF">LARSCL_LOCUS18275</name>
</gene>
<keyword evidence="5" id="KW-0256">Endoplasmic reticulum</keyword>
<evidence type="ECO:0000256" key="3">
    <source>
        <dbReference type="ARBA" id="ARBA00022729"/>
    </source>
</evidence>
<dbReference type="SUPFAM" id="SSF47473">
    <property type="entry name" value="EF-hand"/>
    <property type="match status" value="2"/>
</dbReference>
<evidence type="ECO:0000256" key="4">
    <source>
        <dbReference type="ARBA" id="ARBA00022737"/>
    </source>
</evidence>
<feature type="chain" id="PRO_5043920559" description="Reticulocalbin-3" evidence="12">
    <location>
        <begin position="20"/>
        <end position="326"/>
    </location>
</feature>
<dbReference type="PANTHER" id="PTHR10827:SF52">
    <property type="entry name" value="IP16409P"/>
    <property type="match status" value="1"/>
</dbReference>
<evidence type="ECO:0000313" key="15">
    <source>
        <dbReference type="Proteomes" id="UP001497382"/>
    </source>
</evidence>
<comment type="subcellular location">
    <subcellularLocation>
        <location evidence="1">Endoplasmic reticulum lumen</location>
    </subcellularLocation>
</comment>
<keyword evidence="4" id="KW-0677">Repeat</keyword>
<dbReference type="PANTHER" id="PTHR10827">
    <property type="entry name" value="RETICULOCALBIN"/>
    <property type="match status" value="1"/>
</dbReference>
<comment type="caution">
    <text evidence="14">The sequence shown here is derived from an EMBL/GenBank/DDBJ whole genome shotgun (WGS) entry which is preliminary data.</text>
</comment>
<evidence type="ECO:0000256" key="8">
    <source>
        <dbReference type="ARBA" id="ARBA00023186"/>
    </source>
</evidence>
<dbReference type="PROSITE" id="PS50222">
    <property type="entry name" value="EF_HAND_2"/>
    <property type="match status" value="4"/>
</dbReference>
<dbReference type="GO" id="GO:0005509">
    <property type="term" value="F:calcium ion binding"/>
    <property type="evidence" value="ECO:0007669"/>
    <property type="project" value="InterPro"/>
</dbReference>
<evidence type="ECO:0000259" key="13">
    <source>
        <dbReference type="PROSITE" id="PS50222"/>
    </source>
</evidence>
<feature type="domain" description="EF-hand" evidence="13">
    <location>
        <begin position="198"/>
        <end position="233"/>
    </location>
</feature>
<keyword evidence="8" id="KW-0143">Chaperone</keyword>
<keyword evidence="2" id="KW-0479">Metal-binding</keyword>
<dbReference type="EMBL" id="CAXIEN010000330">
    <property type="protein sequence ID" value="CAL1293587.1"/>
    <property type="molecule type" value="Genomic_DNA"/>
</dbReference>
<dbReference type="AlphaFoldDB" id="A0AAV2BBI8"/>